<dbReference type="Proteomes" id="UP001237642">
    <property type="component" value="Unassembled WGS sequence"/>
</dbReference>
<sequence length="202" mass="23121">MVRRAWSQAPPMNTPHGYNTTCLNGHVYSVGNIYFSPEVLYVDTTNLEVFGPWKYLSFPPELVKCTPCIPVIPDPTENRILVHFYGGQLPSPSLYVFYPPDRQNQDGETGKWRCLNSNFLGWNRVVDAVLLDGVLLLHGRKFPDLLKAYEVDTGNWLNVQWSTRVIEEGFSIDDCHFNFDSLFCLDNTNRILCLAVYSPIVR</sequence>
<dbReference type="AlphaFoldDB" id="A0AAD8M2A5"/>
<dbReference type="EMBL" id="JAUIZM010000010">
    <property type="protein sequence ID" value="KAK1359280.1"/>
    <property type="molecule type" value="Genomic_DNA"/>
</dbReference>
<organism evidence="1 2">
    <name type="scientific">Heracleum sosnowskyi</name>
    <dbReference type="NCBI Taxonomy" id="360622"/>
    <lineage>
        <taxon>Eukaryota</taxon>
        <taxon>Viridiplantae</taxon>
        <taxon>Streptophyta</taxon>
        <taxon>Embryophyta</taxon>
        <taxon>Tracheophyta</taxon>
        <taxon>Spermatophyta</taxon>
        <taxon>Magnoliopsida</taxon>
        <taxon>eudicotyledons</taxon>
        <taxon>Gunneridae</taxon>
        <taxon>Pentapetalae</taxon>
        <taxon>asterids</taxon>
        <taxon>campanulids</taxon>
        <taxon>Apiales</taxon>
        <taxon>Apiaceae</taxon>
        <taxon>Apioideae</taxon>
        <taxon>apioid superclade</taxon>
        <taxon>Tordylieae</taxon>
        <taxon>Tordyliinae</taxon>
        <taxon>Heracleum</taxon>
    </lineage>
</organism>
<gene>
    <name evidence="1" type="ORF">POM88_043754</name>
</gene>
<reference evidence="1" key="2">
    <citation type="submission" date="2023-05" db="EMBL/GenBank/DDBJ databases">
        <authorList>
            <person name="Schelkunov M.I."/>
        </authorList>
    </citation>
    <scope>NUCLEOTIDE SEQUENCE</scope>
    <source>
        <strain evidence="1">Hsosn_3</strain>
        <tissue evidence="1">Leaf</tissue>
    </source>
</reference>
<comment type="caution">
    <text evidence="1">The sequence shown here is derived from an EMBL/GenBank/DDBJ whole genome shotgun (WGS) entry which is preliminary data.</text>
</comment>
<accession>A0AAD8M2A5</accession>
<evidence type="ECO:0000313" key="1">
    <source>
        <dbReference type="EMBL" id="KAK1359280.1"/>
    </source>
</evidence>
<reference evidence="1" key="1">
    <citation type="submission" date="2023-02" db="EMBL/GenBank/DDBJ databases">
        <title>Genome of toxic invasive species Heracleum sosnowskyi carries increased number of genes despite the absence of recent whole-genome duplications.</title>
        <authorList>
            <person name="Schelkunov M."/>
            <person name="Shtratnikova V."/>
            <person name="Makarenko M."/>
            <person name="Klepikova A."/>
            <person name="Omelchenko D."/>
            <person name="Novikova G."/>
            <person name="Obukhova E."/>
            <person name="Bogdanov V."/>
            <person name="Penin A."/>
            <person name="Logacheva M."/>
        </authorList>
    </citation>
    <scope>NUCLEOTIDE SEQUENCE</scope>
    <source>
        <strain evidence="1">Hsosn_3</strain>
        <tissue evidence="1">Leaf</tissue>
    </source>
</reference>
<dbReference type="InterPro" id="IPR015915">
    <property type="entry name" value="Kelch-typ_b-propeller"/>
</dbReference>
<keyword evidence="2" id="KW-1185">Reference proteome</keyword>
<dbReference type="SUPFAM" id="SSF117281">
    <property type="entry name" value="Kelch motif"/>
    <property type="match status" value="1"/>
</dbReference>
<name>A0AAD8M2A5_9APIA</name>
<proteinExistence type="predicted"/>
<evidence type="ECO:0000313" key="2">
    <source>
        <dbReference type="Proteomes" id="UP001237642"/>
    </source>
</evidence>
<protein>
    <submittedName>
        <fullName evidence="1">Uncharacterized protein</fullName>
    </submittedName>
</protein>